<feature type="domain" description="Doubled CXXCH motif" evidence="2">
    <location>
        <begin position="94"/>
        <end position="134"/>
    </location>
</feature>
<gene>
    <name evidence="3" type="ORF">GMPD_27540</name>
    <name evidence="4" type="ORF">M1B72_05000</name>
</gene>
<dbReference type="PROSITE" id="PS51257">
    <property type="entry name" value="PROKAR_LIPOPROTEIN"/>
    <property type="match status" value="1"/>
</dbReference>
<evidence type="ECO:0000313" key="5">
    <source>
        <dbReference type="Proteomes" id="UP000568888"/>
    </source>
</evidence>
<dbReference type="EMBL" id="CP096574">
    <property type="protein sequence ID" value="UPU37068.1"/>
    <property type="molecule type" value="Genomic_DNA"/>
</dbReference>
<feature type="domain" description="Doubled CXXCH motif" evidence="2">
    <location>
        <begin position="240"/>
        <end position="278"/>
    </location>
</feature>
<keyword evidence="6" id="KW-1185">Reference proteome</keyword>
<name>A0A6V8MX86_9BACT</name>
<dbReference type="AlphaFoldDB" id="A0A6V8MX86"/>
<keyword evidence="1" id="KW-0732">Signal</keyword>
<accession>A0A6V8MX86</accession>
<feature type="domain" description="Doubled CXXCH motif" evidence="2">
    <location>
        <begin position="300"/>
        <end position="349"/>
    </location>
</feature>
<dbReference type="EMBL" id="BLXY01000005">
    <property type="protein sequence ID" value="GFO64835.1"/>
    <property type="molecule type" value="Genomic_DNA"/>
</dbReference>
<evidence type="ECO:0000313" key="4">
    <source>
        <dbReference type="EMBL" id="UPU37068.1"/>
    </source>
</evidence>
<dbReference type="Proteomes" id="UP000568888">
    <property type="component" value="Unassembled WGS sequence"/>
</dbReference>
<protein>
    <submittedName>
        <fullName evidence="3 4">Cytochrome c</fullName>
    </submittedName>
</protein>
<reference evidence="3" key="2">
    <citation type="journal article" date="2021" name="Int. J. Syst. Evol. Microbiol.">
        <title>Geomonas silvestris sp. nov., Geomonas paludis sp. nov. and Geomonas limicola sp. nov., isolated from terrestrial environments, and emended description of the genus Geomonas.</title>
        <authorList>
            <person name="Itoh H."/>
            <person name="Xu Z."/>
            <person name="Masuda Y."/>
            <person name="Ushijima N."/>
            <person name="Hayakawa C."/>
            <person name="Shiratori Y."/>
            <person name="Senoo K."/>
        </authorList>
    </citation>
    <scope>NUCLEOTIDE SEQUENCE</scope>
    <source>
        <strain evidence="3">Red736</strain>
    </source>
</reference>
<dbReference type="Gene3D" id="3.90.10.10">
    <property type="entry name" value="Cytochrome C3"/>
    <property type="match status" value="3"/>
</dbReference>
<organism evidence="3 5">
    <name type="scientific">Geomonas paludis</name>
    <dbReference type="NCBI Taxonomy" id="2740185"/>
    <lineage>
        <taxon>Bacteria</taxon>
        <taxon>Pseudomonadati</taxon>
        <taxon>Thermodesulfobacteriota</taxon>
        <taxon>Desulfuromonadia</taxon>
        <taxon>Geobacterales</taxon>
        <taxon>Geobacteraceae</taxon>
        <taxon>Geomonas</taxon>
    </lineage>
</organism>
<feature type="signal peptide" evidence="1">
    <location>
        <begin position="1"/>
        <end position="24"/>
    </location>
</feature>
<dbReference type="PANTHER" id="PTHR39425">
    <property type="entry name" value="LIPOPROTEIN CYTOCHROME C"/>
    <property type="match status" value="1"/>
</dbReference>
<dbReference type="SUPFAM" id="SSF48695">
    <property type="entry name" value="Multiheme cytochromes"/>
    <property type="match status" value="2"/>
</dbReference>
<evidence type="ECO:0000259" key="2">
    <source>
        <dbReference type="Pfam" id="PF09699"/>
    </source>
</evidence>
<evidence type="ECO:0000313" key="3">
    <source>
        <dbReference type="EMBL" id="GFO64835.1"/>
    </source>
</evidence>
<feature type="domain" description="Doubled CXXCH motif" evidence="2">
    <location>
        <begin position="43"/>
        <end position="86"/>
    </location>
</feature>
<feature type="domain" description="Doubled CXXCH motif" evidence="2">
    <location>
        <begin position="191"/>
        <end position="228"/>
    </location>
</feature>
<dbReference type="InterPro" id="IPR010177">
    <property type="entry name" value="Paired_CXXCH_1"/>
</dbReference>
<reference evidence="5" key="1">
    <citation type="submission" date="2020-06" db="EMBL/GenBank/DDBJ databases">
        <title>Draft genomic sequecing of Geomonas sp. Red736.</title>
        <authorList>
            <person name="Itoh H."/>
            <person name="Xu Z.X."/>
            <person name="Ushijima N."/>
            <person name="Masuda Y."/>
            <person name="Shiratori Y."/>
            <person name="Senoo K."/>
        </authorList>
    </citation>
    <scope>NUCLEOTIDE SEQUENCE [LARGE SCALE GENOMIC DNA]</scope>
    <source>
        <strain evidence="5">Red736</strain>
    </source>
</reference>
<feature type="domain" description="Doubled CXXCH motif" evidence="2">
    <location>
        <begin position="142"/>
        <end position="181"/>
    </location>
</feature>
<dbReference type="Pfam" id="PF09699">
    <property type="entry name" value="Paired_CXXCH_1"/>
    <property type="match status" value="6"/>
</dbReference>
<evidence type="ECO:0000313" key="6">
    <source>
        <dbReference type="Proteomes" id="UP000831485"/>
    </source>
</evidence>
<proteinExistence type="predicted"/>
<dbReference type="PANTHER" id="PTHR39425:SF1">
    <property type="entry name" value="CYTOCHROME C7-LIKE DOMAIN-CONTAINING PROTEIN"/>
    <property type="match status" value="1"/>
</dbReference>
<reference evidence="4" key="3">
    <citation type="submission" date="2022-04" db="EMBL/GenBank/DDBJ databases">
        <authorList>
            <person name="Liu G."/>
        </authorList>
    </citation>
    <scope>NUCLEOTIDE SEQUENCE</scope>
    <source>
        <strain evidence="4">RG22</strain>
    </source>
</reference>
<dbReference type="RefSeq" id="WP_183348318.1">
    <property type="nucleotide sequence ID" value="NZ_BLXY01000005.1"/>
</dbReference>
<dbReference type="Proteomes" id="UP000831485">
    <property type="component" value="Chromosome"/>
</dbReference>
<feature type="chain" id="PRO_5028407148" evidence="1">
    <location>
        <begin position="25"/>
        <end position="442"/>
    </location>
</feature>
<sequence>MKVLSLVSTALAGLALFCTSPAFGASCTTTECHAPLAAVKYPHAPVKDGDCSPCHAQKGKEHPVKGAKTFDLTAKGADLCKDCHDGIGKKRLVHAPVKEGECTGCHKPHGASQRFLLDVGEDRSALCLNCHDAKPFKEKFMHGPAAVGSCGACHDPHDAAEKGLMKGKVRDICLSCHADFAKLLKEATVVHPPVGKDACTACHDPHGSQNRMFIKNKLPDLCTGCHKNIGKVVASAKVLHKPMLQEGGCSNCHSSHFGKAKGMLSADQMTVCLGCHGTDTLGTPPLKNIKKQIEGKPFLHGPLKKGDCRACHDPHGSDNFRMLKGNYPDDLYLPYKDGAYDACLKCHERNLLRFPETTIYTKFRNGNRNLHYVHVVARKGRTCRICHEAHASDGDKLINKEGSQFGAWKIPLNFSMTSTGGSCAPGCHRKFKYDRVKAEVYN</sequence>
<evidence type="ECO:0000256" key="1">
    <source>
        <dbReference type="SAM" id="SignalP"/>
    </source>
</evidence>
<dbReference type="NCBIfam" id="TIGR01905">
    <property type="entry name" value="paired_CXXCH_1"/>
    <property type="match status" value="5"/>
</dbReference>
<dbReference type="InterPro" id="IPR036280">
    <property type="entry name" value="Multihaem_cyt_sf"/>
</dbReference>